<dbReference type="Gene3D" id="3.10.450.50">
    <property type="match status" value="1"/>
</dbReference>
<proteinExistence type="predicted"/>
<dbReference type="SUPFAM" id="SSF54427">
    <property type="entry name" value="NTF2-like"/>
    <property type="match status" value="1"/>
</dbReference>
<organism evidence="1 2">
    <name type="scientific">Trematosphaeria pertusa</name>
    <dbReference type="NCBI Taxonomy" id="390896"/>
    <lineage>
        <taxon>Eukaryota</taxon>
        <taxon>Fungi</taxon>
        <taxon>Dikarya</taxon>
        <taxon>Ascomycota</taxon>
        <taxon>Pezizomycotina</taxon>
        <taxon>Dothideomycetes</taxon>
        <taxon>Pleosporomycetidae</taxon>
        <taxon>Pleosporales</taxon>
        <taxon>Massarineae</taxon>
        <taxon>Trematosphaeriaceae</taxon>
        <taxon>Trematosphaeria</taxon>
    </lineage>
</organism>
<sequence length="129" mass="14159">MTSQETAIALTKSNLHAIFSEKDITKRLQAISSLWVSLDALFIDPLGVFKSHQAISDMVDKIQSMGGPEDVFTELSEVECLAKDDEGDLWVTRLKWGVGPPGGEPRMKGWDVLTIVGGKVKACYTFLDS</sequence>
<dbReference type="EMBL" id="ML987190">
    <property type="protein sequence ID" value="KAF2254718.1"/>
    <property type="molecule type" value="Genomic_DNA"/>
</dbReference>
<reference evidence="1" key="1">
    <citation type="journal article" date="2020" name="Stud. Mycol.">
        <title>101 Dothideomycetes genomes: a test case for predicting lifestyles and emergence of pathogens.</title>
        <authorList>
            <person name="Haridas S."/>
            <person name="Albert R."/>
            <person name="Binder M."/>
            <person name="Bloem J."/>
            <person name="Labutti K."/>
            <person name="Salamov A."/>
            <person name="Andreopoulos B."/>
            <person name="Baker S."/>
            <person name="Barry K."/>
            <person name="Bills G."/>
            <person name="Bluhm B."/>
            <person name="Cannon C."/>
            <person name="Castanera R."/>
            <person name="Culley D."/>
            <person name="Daum C."/>
            <person name="Ezra D."/>
            <person name="Gonzalez J."/>
            <person name="Henrissat B."/>
            <person name="Kuo A."/>
            <person name="Liang C."/>
            <person name="Lipzen A."/>
            <person name="Lutzoni F."/>
            <person name="Magnuson J."/>
            <person name="Mondo S."/>
            <person name="Nolan M."/>
            <person name="Ohm R."/>
            <person name="Pangilinan J."/>
            <person name="Park H.-J."/>
            <person name="Ramirez L."/>
            <person name="Alfaro M."/>
            <person name="Sun H."/>
            <person name="Tritt A."/>
            <person name="Yoshinaga Y."/>
            <person name="Zwiers L.-H."/>
            <person name="Turgeon B."/>
            <person name="Goodwin S."/>
            <person name="Spatafora J."/>
            <person name="Crous P."/>
            <person name="Grigoriev I."/>
        </authorList>
    </citation>
    <scope>NUCLEOTIDE SEQUENCE</scope>
    <source>
        <strain evidence="1">CBS 122368</strain>
    </source>
</reference>
<protein>
    <recommendedName>
        <fullName evidence="3">SnoaL-like domain-containing protein</fullName>
    </recommendedName>
</protein>
<dbReference type="InterPro" id="IPR032710">
    <property type="entry name" value="NTF2-like_dom_sf"/>
</dbReference>
<accession>A0A6A6IWP6</accession>
<dbReference type="Proteomes" id="UP000800094">
    <property type="component" value="Unassembled WGS sequence"/>
</dbReference>
<dbReference type="OrthoDB" id="5317712at2759"/>
<evidence type="ECO:0000313" key="1">
    <source>
        <dbReference type="EMBL" id="KAF2254718.1"/>
    </source>
</evidence>
<dbReference type="GeneID" id="54586026"/>
<evidence type="ECO:0000313" key="2">
    <source>
        <dbReference type="Proteomes" id="UP000800094"/>
    </source>
</evidence>
<gene>
    <name evidence="1" type="ORF">BU26DRAFT_559382</name>
</gene>
<evidence type="ECO:0008006" key="3">
    <source>
        <dbReference type="Google" id="ProtNLM"/>
    </source>
</evidence>
<keyword evidence="2" id="KW-1185">Reference proteome</keyword>
<dbReference type="AlphaFoldDB" id="A0A6A6IWP6"/>
<name>A0A6A6IWP6_9PLEO</name>
<dbReference type="RefSeq" id="XP_033689722.1">
    <property type="nucleotide sequence ID" value="XM_033832696.1"/>
</dbReference>